<keyword evidence="1" id="KW-0812">Transmembrane</keyword>
<dbReference type="RefSeq" id="WP_229783778.1">
    <property type="nucleotide sequence ID" value="NZ_BMQB01000005.1"/>
</dbReference>
<evidence type="ECO:0000313" key="3">
    <source>
        <dbReference type="Proteomes" id="UP000649739"/>
    </source>
</evidence>
<feature type="transmembrane region" description="Helical" evidence="1">
    <location>
        <begin position="50"/>
        <end position="67"/>
    </location>
</feature>
<evidence type="ECO:0000313" key="2">
    <source>
        <dbReference type="EMBL" id="GGJ95196.1"/>
    </source>
</evidence>
<accession>A0A8J3B573</accession>
<feature type="transmembrane region" description="Helical" evidence="1">
    <location>
        <begin position="20"/>
        <end position="44"/>
    </location>
</feature>
<sequence>MSEPFPRRDDRRRIVALPDLAGLFAAGVVAGVAALVLFDGLFAVAGLGEFGRLNGWLALILPVMVAVEEFRAWSGWGRVLAATGAAVVGVGAGILATGLVDWPPLPGGALGAAVAAAVYAPLWFHGVRAASARDGERVNG</sequence>
<comment type="caution">
    <text evidence="2">The sequence shown here is derived from an EMBL/GenBank/DDBJ whole genome shotgun (WGS) entry which is preliminary data.</text>
</comment>
<keyword evidence="1" id="KW-1133">Transmembrane helix</keyword>
<keyword evidence="1" id="KW-0472">Membrane</keyword>
<reference evidence="2" key="2">
    <citation type="submission" date="2020-09" db="EMBL/GenBank/DDBJ databases">
        <authorList>
            <person name="Sun Q."/>
            <person name="Ohkuma M."/>
        </authorList>
    </citation>
    <scope>NUCLEOTIDE SEQUENCE</scope>
    <source>
        <strain evidence="2">JCM 3090</strain>
    </source>
</reference>
<reference evidence="2" key="1">
    <citation type="journal article" date="2014" name="Int. J. Syst. Evol. Microbiol.">
        <title>Complete genome sequence of Corynebacterium casei LMG S-19264T (=DSM 44701T), isolated from a smear-ripened cheese.</title>
        <authorList>
            <consortium name="US DOE Joint Genome Institute (JGI-PGF)"/>
            <person name="Walter F."/>
            <person name="Albersmeier A."/>
            <person name="Kalinowski J."/>
            <person name="Ruckert C."/>
        </authorList>
    </citation>
    <scope>NUCLEOTIDE SEQUENCE</scope>
    <source>
        <strain evidence="2">JCM 3090</strain>
    </source>
</reference>
<feature type="transmembrane region" description="Helical" evidence="1">
    <location>
        <begin position="79"/>
        <end position="99"/>
    </location>
</feature>
<name>A0A8J3B573_9ACTN</name>
<keyword evidence="3" id="KW-1185">Reference proteome</keyword>
<proteinExistence type="predicted"/>
<evidence type="ECO:0000256" key="1">
    <source>
        <dbReference type="SAM" id="Phobius"/>
    </source>
</evidence>
<organism evidence="2 3">
    <name type="scientific">Pilimelia anulata</name>
    <dbReference type="NCBI Taxonomy" id="53371"/>
    <lineage>
        <taxon>Bacteria</taxon>
        <taxon>Bacillati</taxon>
        <taxon>Actinomycetota</taxon>
        <taxon>Actinomycetes</taxon>
        <taxon>Micromonosporales</taxon>
        <taxon>Micromonosporaceae</taxon>
        <taxon>Pilimelia</taxon>
    </lineage>
</organism>
<dbReference type="Proteomes" id="UP000649739">
    <property type="component" value="Unassembled WGS sequence"/>
</dbReference>
<dbReference type="EMBL" id="BMQB01000005">
    <property type="protein sequence ID" value="GGJ95196.1"/>
    <property type="molecule type" value="Genomic_DNA"/>
</dbReference>
<feature type="transmembrane region" description="Helical" evidence="1">
    <location>
        <begin position="105"/>
        <end position="124"/>
    </location>
</feature>
<gene>
    <name evidence="2" type="ORF">GCM10010123_26230</name>
</gene>
<protein>
    <submittedName>
        <fullName evidence="2">Uncharacterized protein</fullName>
    </submittedName>
</protein>
<dbReference type="AlphaFoldDB" id="A0A8J3B573"/>